<proteinExistence type="predicted"/>
<keyword evidence="1" id="KW-0472">Membrane</keyword>
<reference evidence="2" key="1">
    <citation type="journal article" date="2003" name="Genome Biol.">
        <title>An integrated gene annotation and transcriptional profiling approach towards the full gene content of the Drosophila genome.</title>
        <authorList>
            <person name="Hild M."/>
            <person name="Beckmann B."/>
            <person name="Haas S.A."/>
            <person name="Koch B."/>
            <person name="Solovyev V."/>
            <person name="Busold C."/>
            <person name="Fellenberg K."/>
            <person name="Boutros M."/>
            <person name="Vingron M."/>
            <person name="Sauer F."/>
            <person name="Hoheisel J.D."/>
            <person name="Paro R."/>
        </authorList>
    </citation>
    <scope>NUCLEOTIDE SEQUENCE</scope>
</reference>
<name>Q6IHE0_DROME</name>
<organism evidence="2">
    <name type="scientific">Drosophila melanogaster</name>
    <name type="common">Fruit fly</name>
    <dbReference type="NCBI Taxonomy" id="7227"/>
    <lineage>
        <taxon>Eukaryota</taxon>
        <taxon>Metazoa</taxon>
        <taxon>Ecdysozoa</taxon>
        <taxon>Arthropoda</taxon>
        <taxon>Hexapoda</taxon>
        <taxon>Insecta</taxon>
        <taxon>Pterygota</taxon>
        <taxon>Neoptera</taxon>
        <taxon>Endopterygota</taxon>
        <taxon>Diptera</taxon>
        <taxon>Brachycera</taxon>
        <taxon>Muscomorpha</taxon>
        <taxon>Ephydroidea</taxon>
        <taxon>Drosophilidae</taxon>
        <taxon>Drosophila</taxon>
        <taxon>Sophophora</taxon>
    </lineage>
</organism>
<gene>
    <name evidence="2" type="ORF">HDC02702</name>
</gene>
<keyword evidence="1" id="KW-1133">Transmembrane helix</keyword>
<sequence length="177" mass="19498">MVGHLKGLHLPGMHAEPLRFVGFKEQSHLHSTHLTACCPAKAKIMSPMLDLGVKQSKEQQRREQSSSCQAVSQGRFRFAAPPSTPTSPSHYPELHLSVAKRTRSRFHMPLNADAPAQPALVPLLHVVVVVILAAFVVASHNCIPPYRPTTQPPPPRHSSSPHNGHYSQAFSWHKLAL</sequence>
<protein>
    <submittedName>
        <fullName evidence="2">HDC02702</fullName>
    </submittedName>
</protein>
<dbReference type="EMBL" id="BK003476">
    <property type="protein sequence ID" value="DAA03675.1"/>
    <property type="molecule type" value="Genomic_DNA"/>
</dbReference>
<keyword evidence="1" id="KW-0812">Transmembrane</keyword>
<dbReference type="AlphaFoldDB" id="Q6IHE0"/>
<evidence type="ECO:0000256" key="1">
    <source>
        <dbReference type="SAM" id="Phobius"/>
    </source>
</evidence>
<evidence type="ECO:0000313" key="2">
    <source>
        <dbReference type="EMBL" id="DAA03675.1"/>
    </source>
</evidence>
<accession>Q6IHE0</accession>
<feature type="transmembrane region" description="Helical" evidence="1">
    <location>
        <begin position="119"/>
        <end position="138"/>
    </location>
</feature>